<dbReference type="CDD" id="cd04278">
    <property type="entry name" value="ZnMc_MMP"/>
    <property type="match status" value="1"/>
</dbReference>
<dbReference type="SUPFAM" id="SSF55486">
    <property type="entry name" value="Metalloproteases ('zincins'), catalytic domain"/>
    <property type="match status" value="1"/>
</dbReference>
<reference evidence="10" key="1">
    <citation type="journal article" date="2020" name="Int. J. Syst. Evol. Microbiol.">
        <title>Aquipluma nitroreducens gen. nov. sp. nov., a novel facultatively anaerobic bacterium isolated from a freshwater lake.</title>
        <authorList>
            <person name="Watanabe M."/>
            <person name="Kojima H."/>
            <person name="Fukui M."/>
        </authorList>
    </citation>
    <scope>NUCLEOTIDE SEQUENCE</scope>
    <source>
        <strain evidence="10">MeG22</strain>
    </source>
</reference>
<dbReference type="Pfam" id="PF00413">
    <property type="entry name" value="Peptidase_M10"/>
    <property type="match status" value="1"/>
</dbReference>
<gene>
    <name evidence="10" type="ORF">AQPE_1410</name>
</gene>
<dbReference type="GO" id="GO:0004222">
    <property type="term" value="F:metalloendopeptidase activity"/>
    <property type="evidence" value="ECO:0007669"/>
    <property type="project" value="InterPro"/>
</dbReference>
<dbReference type="KEGG" id="anf:AQPE_1410"/>
<dbReference type="EMBL" id="AP018694">
    <property type="protein sequence ID" value="BBE17261.1"/>
    <property type="molecule type" value="Genomic_DNA"/>
</dbReference>
<accession>A0A5K7S6R5</accession>
<keyword evidence="11" id="KW-1185">Reference proteome</keyword>
<keyword evidence="5" id="KW-0732">Signal</keyword>
<keyword evidence="6" id="KW-0378">Hydrolase</keyword>
<comment type="similarity">
    <text evidence="2">Belongs to the peptidase M10A family.</text>
</comment>
<keyword evidence="7" id="KW-0862">Zinc</keyword>
<dbReference type="PANTHER" id="PTHR10201">
    <property type="entry name" value="MATRIX METALLOPROTEINASE"/>
    <property type="match status" value="1"/>
</dbReference>
<dbReference type="PANTHER" id="PTHR10201:SF291">
    <property type="entry name" value="MATRIX METALLOPROTEINASE 1, ISOFORM C-RELATED"/>
    <property type="match status" value="1"/>
</dbReference>
<name>A0A5K7S6R5_9BACT</name>
<dbReference type="GO" id="GO:0006508">
    <property type="term" value="P:proteolysis"/>
    <property type="evidence" value="ECO:0007669"/>
    <property type="project" value="UniProtKB-KW"/>
</dbReference>
<dbReference type="Proteomes" id="UP001193389">
    <property type="component" value="Chromosome"/>
</dbReference>
<evidence type="ECO:0000256" key="4">
    <source>
        <dbReference type="ARBA" id="ARBA00022723"/>
    </source>
</evidence>
<sequence>MISLKFLTLITRAHEKYFIFLTLLFLSASAYTQILIDDGPIIINKKTSIAPDYAIQGNSWNHRILTYWFSNGTTDITGTEERTAIRTAMELWRNQTDIRFLEVCDSVHADIIFRWGVGDHGDGYPFDGANSVLAHSFFPPPNGNFAGDVHFDDAETWTLDTRTGSDQPIDLITIAAHEIGHSLGLQHSSVSSALMYAYYSGSHRYLDQDDINGIRSIYGNPGTYNFVDGPFVACSSGATFTVTNDQGATVSWTCSGNVTFDHQTGNPKSFTATGNGPGTIQAILTSNCGNVTLPAKTVWAGLPVITYISGPSSVNVNQPASFTAQLSLNSYPDSYFWTTSPSSGVTIYPDGRYASMSFANSGTYQVVARAHNSCGWSDYVITYVNVSNGYYLSISPNPITTEATIELVSTSTEKAMKETEWDLEVYDAMQTMKSKVQKIKSNRQTLSTSGWKDGVYIVRAIIGKDVISGKLVVKR</sequence>
<dbReference type="InterPro" id="IPR033739">
    <property type="entry name" value="M10A_MMP"/>
</dbReference>
<evidence type="ECO:0000313" key="11">
    <source>
        <dbReference type="Proteomes" id="UP001193389"/>
    </source>
</evidence>
<dbReference type="NCBIfam" id="TIGR04183">
    <property type="entry name" value="Por_Secre_tail"/>
    <property type="match status" value="1"/>
</dbReference>
<keyword evidence="8" id="KW-0482">Metalloprotease</keyword>
<evidence type="ECO:0000256" key="5">
    <source>
        <dbReference type="ARBA" id="ARBA00022729"/>
    </source>
</evidence>
<dbReference type="InterPro" id="IPR001818">
    <property type="entry name" value="Pept_M10_metallopeptidase"/>
</dbReference>
<keyword evidence="3" id="KW-0645">Protease</keyword>
<dbReference type="CDD" id="cd00146">
    <property type="entry name" value="PKD"/>
    <property type="match status" value="1"/>
</dbReference>
<dbReference type="InterPro" id="IPR006026">
    <property type="entry name" value="Peptidase_Metallo"/>
</dbReference>
<evidence type="ECO:0000256" key="2">
    <source>
        <dbReference type="ARBA" id="ARBA00010370"/>
    </source>
</evidence>
<dbReference type="GO" id="GO:0008270">
    <property type="term" value="F:zinc ion binding"/>
    <property type="evidence" value="ECO:0007669"/>
    <property type="project" value="InterPro"/>
</dbReference>
<dbReference type="GO" id="GO:0005615">
    <property type="term" value="C:extracellular space"/>
    <property type="evidence" value="ECO:0007669"/>
    <property type="project" value="TreeGrafter"/>
</dbReference>
<dbReference type="InterPro" id="IPR024079">
    <property type="entry name" value="MetalloPept_cat_dom_sf"/>
</dbReference>
<keyword evidence="4" id="KW-0479">Metal-binding</keyword>
<evidence type="ECO:0000256" key="7">
    <source>
        <dbReference type="ARBA" id="ARBA00022833"/>
    </source>
</evidence>
<evidence type="ECO:0000256" key="1">
    <source>
        <dbReference type="ARBA" id="ARBA00001947"/>
    </source>
</evidence>
<dbReference type="SMART" id="SM00235">
    <property type="entry name" value="ZnMc"/>
    <property type="match status" value="1"/>
</dbReference>
<proteinExistence type="inferred from homology"/>
<evidence type="ECO:0000256" key="6">
    <source>
        <dbReference type="ARBA" id="ARBA00022801"/>
    </source>
</evidence>
<dbReference type="SUPFAM" id="SSF49299">
    <property type="entry name" value="PKD domain"/>
    <property type="match status" value="1"/>
</dbReference>
<dbReference type="GO" id="GO:0030198">
    <property type="term" value="P:extracellular matrix organization"/>
    <property type="evidence" value="ECO:0007669"/>
    <property type="project" value="TreeGrafter"/>
</dbReference>
<dbReference type="AlphaFoldDB" id="A0A5K7S6R5"/>
<evidence type="ECO:0000256" key="8">
    <source>
        <dbReference type="ARBA" id="ARBA00023049"/>
    </source>
</evidence>
<protein>
    <submittedName>
        <fullName evidence="10">Membrane-type matrix metallopeptidase-1</fullName>
    </submittedName>
</protein>
<dbReference type="GO" id="GO:0030574">
    <property type="term" value="P:collagen catabolic process"/>
    <property type="evidence" value="ECO:0007669"/>
    <property type="project" value="TreeGrafter"/>
</dbReference>
<dbReference type="PRINTS" id="PR00138">
    <property type="entry name" value="MATRIXIN"/>
</dbReference>
<dbReference type="InterPro" id="IPR026444">
    <property type="entry name" value="Secre_tail"/>
</dbReference>
<dbReference type="InterPro" id="IPR021190">
    <property type="entry name" value="Pept_M10A"/>
</dbReference>
<dbReference type="InterPro" id="IPR035986">
    <property type="entry name" value="PKD_dom_sf"/>
</dbReference>
<dbReference type="GO" id="GO:0031012">
    <property type="term" value="C:extracellular matrix"/>
    <property type="evidence" value="ECO:0007669"/>
    <property type="project" value="InterPro"/>
</dbReference>
<evidence type="ECO:0000256" key="3">
    <source>
        <dbReference type="ARBA" id="ARBA00022670"/>
    </source>
</evidence>
<evidence type="ECO:0000259" key="9">
    <source>
        <dbReference type="SMART" id="SM00235"/>
    </source>
</evidence>
<dbReference type="Gene3D" id="3.40.390.10">
    <property type="entry name" value="Collagenase (Catalytic Domain)"/>
    <property type="match status" value="1"/>
</dbReference>
<feature type="domain" description="Peptidase metallopeptidase" evidence="9">
    <location>
        <begin position="56"/>
        <end position="220"/>
    </location>
</feature>
<comment type="cofactor">
    <cofactor evidence="1">
        <name>Zn(2+)</name>
        <dbReference type="ChEBI" id="CHEBI:29105"/>
    </cofactor>
</comment>
<organism evidence="10 11">
    <name type="scientific">Aquipluma nitroreducens</name>
    <dbReference type="NCBI Taxonomy" id="2010828"/>
    <lineage>
        <taxon>Bacteria</taxon>
        <taxon>Pseudomonadati</taxon>
        <taxon>Bacteroidota</taxon>
        <taxon>Bacteroidia</taxon>
        <taxon>Marinilabiliales</taxon>
        <taxon>Prolixibacteraceae</taxon>
        <taxon>Aquipluma</taxon>
    </lineage>
</organism>
<evidence type="ECO:0000313" key="10">
    <source>
        <dbReference type="EMBL" id="BBE17261.1"/>
    </source>
</evidence>